<protein>
    <recommendedName>
        <fullName evidence="4">Lipoprotein</fullName>
    </recommendedName>
</protein>
<organism evidence="2 3">
    <name type="scientific">Nocardioides gansuensis</name>
    <dbReference type="NCBI Taxonomy" id="2138300"/>
    <lineage>
        <taxon>Bacteria</taxon>
        <taxon>Bacillati</taxon>
        <taxon>Actinomycetota</taxon>
        <taxon>Actinomycetes</taxon>
        <taxon>Propionibacteriales</taxon>
        <taxon>Nocardioidaceae</taxon>
        <taxon>Nocardioides</taxon>
    </lineage>
</organism>
<dbReference type="EMBL" id="QDGZ01000007">
    <property type="protein sequence ID" value="PVG81713.1"/>
    <property type="molecule type" value="Genomic_DNA"/>
</dbReference>
<keyword evidence="1" id="KW-0732">Signal</keyword>
<sequence length="144" mass="15332">MVRMRTTTLAAAVAPILLALPLLAACSEDEPADPTAPVEVELGKEFTWNDFTVADGWSLETMNPSAGVESVEMPVIAAEATNGADEPRFVLFEVVFAKEGNRLATIHCTSVSIEPGATEPLDCTGFGQEVPQGQDTIVVQEITR</sequence>
<dbReference type="PROSITE" id="PS51257">
    <property type="entry name" value="PROKAR_LIPOPROTEIN"/>
    <property type="match status" value="1"/>
</dbReference>
<proteinExistence type="predicted"/>
<feature type="chain" id="PRO_5039099310" description="Lipoprotein" evidence="1">
    <location>
        <begin position="25"/>
        <end position="144"/>
    </location>
</feature>
<feature type="signal peptide" evidence="1">
    <location>
        <begin position="1"/>
        <end position="24"/>
    </location>
</feature>
<evidence type="ECO:0008006" key="4">
    <source>
        <dbReference type="Google" id="ProtNLM"/>
    </source>
</evidence>
<gene>
    <name evidence="2" type="ORF">DDE18_17185</name>
</gene>
<name>A0A2T8F7N0_9ACTN</name>
<dbReference type="AlphaFoldDB" id="A0A2T8F7N0"/>
<evidence type="ECO:0000313" key="2">
    <source>
        <dbReference type="EMBL" id="PVG81713.1"/>
    </source>
</evidence>
<evidence type="ECO:0000313" key="3">
    <source>
        <dbReference type="Proteomes" id="UP000246018"/>
    </source>
</evidence>
<comment type="caution">
    <text evidence="2">The sequence shown here is derived from an EMBL/GenBank/DDBJ whole genome shotgun (WGS) entry which is preliminary data.</text>
</comment>
<reference evidence="2 3" key="1">
    <citation type="submission" date="2018-04" db="EMBL/GenBank/DDBJ databases">
        <title>Genome of Nocardioides gansuensis WSJ-1.</title>
        <authorList>
            <person name="Wu S."/>
            <person name="Wang G."/>
        </authorList>
    </citation>
    <scope>NUCLEOTIDE SEQUENCE [LARGE SCALE GENOMIC DNA]</scope>
    <source>
        <strain evidence="2 3">WSJ-1</strain>
    </source>
</reference>
<evidence type="ECO:0000256" key="1">
    <source>
        <dbReference type="SAM" id="SignalP"/>
    </source>
</evidence>
<dbReference type="Proteomes" id="UP000246018">
    <property type="component" value="Unassembled WGS sequence"/>
</dbReference>
<keyword evidence="3" id="KW-1185">Reference proteome</keyword>
<accession>A0A2T8F7N0</accession>